<evidence type="ECO:0000313" key="3">
    <source>
        <dbReference type="Proteomes" id="UP000236161"/>
    </source>
</evidence>
<dbReference type="GO" id="GO:0016491">
    <property type="term" value="F:oxidoreductase activity"/>
    <property type="evidence" value="ECO:0007669"/>
    <property type="project" value="UniProtKB-KW"/>
</dbReference>
<reference evidence="2 3" key="1">
    <citation type="journal article" date="2017" name="Nature">
        <title>The Apostasia genome and the evolution of orchids.</title>
        <authorList>
            <person name="Zhang G.Q."/>
            <person name="Liu K.W."/>
            <person name="Li Z."/>
            <person name="Lohaus R."/>
            <person name="Hsiao Y.Y."/>
            <person name="Niu S.C."/>
            <person name="Wang J.Y."/>
            <person name="Lin Y.C."/>
            <person name="Xu Q."/>
            <person name="Chen L.J."/>
            <person name="Yoshida K."/>
            <person name="Fujiwara S."/>
            <person name="Wang Z.W."/>
            <person name="Zhang Y.Q."/>
            <person name="Mitsuda N."/>
            <person name="Wang M."/>
            <person name="Liu G.H."/>
            <person name="Pecoraro L."/>
            <person name="Huang H.X."/>
            <person name="Xiao X.J."/>
            <person name="Lin M."/>
            <person name="Wu X.Y."/>
            <person name="Wu W.L."/>
            <person name="Chen Y.Y."/>
            <person name="Chang S.B."/>
            <person name="Sakamoto S."/>
            <person name="Ohme-Takagi M."/>
            <person name="Yagi M."/>
            <person name="Zeng S.J."/>
            <person name="Shen C.Y."/>
            <person name="Yeh C.M."/>
            <person name="Luo Y.B."/>
            <person name="Tsai W.C."/>
            <person name="Van de Peer Y."/>
            <person name="Liu Z.J."/>
        </authorList>
    </citation>
    <scope>NUCLEOTIDE SEQUENCE [LARGE SCALE GENOMIC DNA]</scope>
    <source>
        <strain evidence="3">cv. Shenzhen</strain>
        <tissue evidence="2">Stem</tissue>
    </source>
</reference>
<evidence type="ECO:0000256" key="1">
    <source>
        <dbReference type="ARBA" id="ARBA00023002"/>
    </source>
</evidence>
<dbReference type="AlphaFoldDB" id="A0A2I0AGW1"/>
<accession>A0A2I0AGW1</accession>
<name>A0A2I0AGW1_9ASPA</name>
<dbReference type="InterPro" id="IPR042098">
    <property type="entry name" value="TauD-like_sf"/>
</dbReference>
<sequence length="112" mass="12806">MIVDFTYGPMSPVREYGGRRAMWHMITEYKLPERQSKVTFGDGSTIPEEAIRAYNEAQRRLCGREVGGRRCFGTLDNLTVQHSRRPGKPPRVVLVSLSLSNGQVFIYLIIKF</sequence>
<evidence type="ECO:0000313" key="2">
    <source>
        <dbReference type="EMBL" id="PKA54793.1"/>
    </source>
</evidence>
<protein>
    <submittedName>
        <fullName evidence="2">Uncharacterized protein</fullName>
    </submittedName>
</protein>
<organism evidence="2 3">
    <name type="scientific">Apostasia shenzhenica</name>
    <dbReference type="NCBI Taxonomy" id="1088818"/>
    <lineage>
        <taxon>Eukaryota</taxon>
        <taxon>Viridiplantae</taxon>
        <taxon>Streptophyta</taxon>
        <taxon>Embryophyta</taxon>
        <taxon>Tracheophyta</taxon>
        <taxon>Spermatophyta</taxon>
        <taxon>Magnoliopsida</taxon>
        <taxon>Liliopsida</taxon>
        <taxon>Asparagales</taxon>
        <taxon>Orchidaceae</taxon>
        <taxon>Apostasioideae</taxon>
        <taxon>Apostasia</taxon>
    </lineage>
</organism>
<dbReference type="Gene3D" id="3.60.130.10">
    <property type="entry name" value="Clavaminate synthase-like"/>
    <property type="match status" value="1"/>
</dbReference>
<proteinExistence type="predicted"/>
<dbReference type="STRING" id="1088818.A0A2I0AGW1"/>
<dbReference type="OrthoDB" id="408743at2759"/>
<gene>
    <name evidence="2" type="ORF">AXF42_Ash000628</name>
</gene>
<dbReference type="EMBL" id="KZ451982">
    <property type="protein sequence ID" value="PKA54793.1"/>
    <property type="molecule type" value="Genomic_DNA"/>
</dbReference>
<keyword evidence="3" id="KW-1185">Reference proteome</keyword>
<keyword evidence="1" id="KW-0560">Oxidoreductase</keyword>
<dbReference type="Proteomes" id="UP000236161">
    <property type="component" value="Unassembled WGS sequence"/>
</dbReference>